<dbReference type="EMBL" id="NIRK01000001">
    <property type="protein sequence ID" value="PHH99793.1"/>
    <property type="molecule type" value="Genomic_DNA"/>
</dbReference>
<protein>
    <submittedName>
        <fullName evidence="4">Uncharacterized protein</fullName>
    </submittedName>
</protein>
<evidence type="ECO:0000313" key="4">
    <source>
        <dbReference type="EMBL" id="PHH99793.1"/>
    </source>
</evidence>
<evidence type="ECO:0000313" key="5">
    <source>
        <dbReference type="Proteomes" id="UP000223525"/>
    </source>
</evidence>
<dbReference type="Pfam" id="PF10020">
    <property type="entry name" value="DUF2262"/>
    <property type="match status" value="1"/>
</dbReference>
<name>A0A2C6BHK2_FUSNP</name>
<evidence type="ECO:0000259" key="2">
    <source>
        <dbReference type="Pfam" id="PF10020"/>
    </source>
</evidence>
<dbReference type="InterPro" id="IPR024198">
    <property type="entry name" value="UCP033642"/>
</dbReference>
<organism evidence="4 5">
    <name type="scientific">Fusobacterium nucleatum subsp. polymorphum</name>
    <name type="common">Fusobacterium polymorphum</name>
    <dbReference type="NCBI Taxonomy" id="76857"/>
    <lineage>
        <taxon>Bacteria</taxon>
        <taxon>Fusobacteriati</taxon>
        <taxon>Fusobacteriota</taxon>
        <taxon>Fusobacteriia</taxon>
        <taxon>Fusobacteriales</taxon>
        <taxon>Fusobacteriaceae</taxon>
        <taxon>Fusobacterium</taxon>
    </lineage>
</organism>
<gene>
    <name evidence="4" type="ORF">CA836_09105</name>
</gene>
<dbReference type="Proteomes" id="UP000223525">
    <property type="component" value="Unassembled WGS sequence"/>
</dbReference>
<dbReference type="InterPro" id="IPR054286">
    <property type="entry name" value="DUF7021"/>
</dbReference>
<sequence>MQEQEFPLIQENQLVDKIEKEREIIALINSKGTFTSEITSENKSLLVANAELIAYIDCTTNELHKNKTKIEWLVTVEDSKKNFIYNIEKYHIYRLKVKEADSDNFLLIDVLERDLKNELLKETLKECEKKAAIVIEEPDLGKFILDKNLKAFLSKMDWLNPKRQIDVSLNIGENTRIKALEKVGAFFNTLEKLFANKKEWDKKLKVYAAENLVDLANELRKNLKGIFKFIKIWKWRFIGKIELISLAINPNGEFVATFDDKKLFVGHKIVVNGNINGEILNSVVVENFNIEDYKKVEVSPVIPENTENKEATLENTLTGDNSNTSDKENKE</sequence>
<dbReference type="RefSeq" id="WP_098982772.1">
    <property type="nucleotide sequence ID" value="NZ_CP077116.1"/>
</dbReference>
<dbReference type="Pfam" id="PF22886">
    <property type="entry name" value="DUF7021"/>
    <property type="match status" value="1"/>
</dbReference>
<proteinExistence type="predicted"/>
<dbReference type="InterPro" id="IPR019260">
    <property type="entry name" value="DUF2262"/>
</dbReference>
<feature type="domain" description="DUF7021" evidence="3">
    <location>
        <begin position="19"/>
        <end position="127"/>
    </location>
</feature>
<feature type="compositionally biased region" description="Polar residues" evidence="1">
    <location>
        <begin position="313"/>
        <end position="324"/>
    </location>
</feature>
<dbReference type="PIRSF" id="PIRSF033642">
    <property type="entry name" value="UCP033642"/>
    <property type="match status" value="1"/>
</dbReference>
<dbReference type="AlphaFoldDB" id="A0A2C6BHK2"/>
<reference evidence="4 5" key="1">
    <citation type="submission" date="2017-06" db="EMBL/GenBank/DDBJ databases">
        <title>Draft genome sequence of Fusobacterium nucleatum subsp. polymorphum KCOM 1248 (=ChDC F113).</title>
        <authorList>
            <person name="Kook J.-K."/>
            <person name="Park S.-N."/>
            <person name="Lim Y.K."/>
            <person name="Roh H."/>
        </authorList>
    </citation>
    <scope>NUCLEOTIDE SEQUENCE [LARGE SCALE GENOMIC DNA]</scope>
    <source>
        <strain evidence="5">KCOM 1248 (ChDC F113)</strain>
    </source>
</reference>
<feature type="domain" description="DUF2262" evidence="2">
    <location>
        <begin position="138"/>
        <end position="281"/>
    </location>
</feature>
<evidence type="ECO:0000259" key="3">
    <source>
        <dbReference type="Pfam" id="PF22886"/>
    </source>
</evidence>
<evidence type="ECO:0000256" key="1">
    <source>
        <dbReference type="SAM" id="MobiDB-lite"/>
    </source>
</evidence>
<feature type="region of interest" description="Disordered" evidence="1">
    <location>
        <begin position="304"/>
        <end position="331"/>
    </location>
</feature>
<accession>A0A2C6BHK2</accession>
<comment type="caution">
    <text evidence="4">The sequence shown here is derived from an EMBL/GenBank/DDBJ whole genome shotgun (WGS) entry which is preliminary data.</text>
</comment>